<name>A0ABD3FQM4_9STRA</name>
<evidence type="ECO:0000256" key="1">
    <source>
        <dbReference type="SAM" id="MobiDB-lite"/>
    </source>
</evidence>
<comment type="caution">
    <text evidence="2">The sequence shown here is derived from an EMBL/GenBank/DDBJ whole genome shotgun (WGS) entry which is preliminary data.</text>
</comment>
<protein>
    <submittedName>
        <fullName evidence="2">Uncharacterized protein</fullName>
    </submittedName>
</protein>
<feature type="region of interest" description="Disordered" evidence="1">
    <location>
        <begin position="1"/>
        <end position="93"/>
    </location>
</feature>
<evidence type="ECO:0000313" key="3">
    <source>
        <dbReference type="Proteomes" id="UP001632037"/>
    </source>
</evidence>
<dbReference type="EMBL" id="JBIMZQ010000011">
    <property type="protein sequence ID" value="KAL3668594.1"/>
    <property type="molecule type" value="Genomic_DNA"/>
</dbReference>
<keyword evidence="3" id="KW-1185">Reference proteome</keyword>
<organism evidence="2 3">
    <name type="scientific">Phytophthora oleae</name>
    <dbReference type="NCBI Taxonomy" id="2107226"/>
    <lineage>
        <taxon>Eukaryota</taxon>
        <taxon>Sar</taxon>
        <taxon>Stramenopiles</taxon>
        <taxon>Oomycota</taxon>
        <taxon>Peronosporomycetes</taxon>
        <taxon>Peronosporales</taxon>
        <taxon>Peronosporaceae</taxon>
        <taxon>Phytophthora</taxon>
    </lineage>
</organism>
<accession>A0ABD3FQM4</accession>
<sequence>MEVFDMMEEKAELPDVKSENQVYFRDPSQDFRRPVPESRSSDVSSQGASHRERRQSVKIEDRPRMSSKCLGSIASSRTKSEVTSSQRSGPAQIELNVMRQQQEWQSWMEQAQMEFLARERLESMERERRREQRDLDARPEIQNLTDRLLESENARLEAQRRADDLEERRSQVSDRKLRDRDAISELEALKTNVWNRICRPLASAGSRGRDRTRTHGR</sequence>
<proteinExistence type="predicted"/>
<feature type="compositionally biased region" description="Basic and acidic residues" evidence="1">
    <location>
        <begin position="54"/>
        <end position="64"/>
    </location>
</feature>
<feature type="region of interest" description="Disordered" evidence="1">
    <location>
        <begin position="158"/>
        <end position="180"/>
    </location>
</feature>
<evidence type="ECO:0000313" key="2">
    <source>
        <dbReference type="EMBL" id="KAL3668594.1"/>
    </source>
</evidence>
<dbReference type="AlphaFoldDB" id="A0ABD3FQM4"/>
<feature type="compositionally biased region" description="Basic and acidic residues" evidence="1">
    <location>
        <begin position="7"/>
        <end position="18"/>
    </location>
</feature>
<feature type="compositionally biased region" description="Polar residues" evidence="1">
    <location>
        <begin position="73"/>
        <end position="89"/>
    </location>
</feature>
<dbReference type="Proteomes" id="UP001632037">
    <property type="component" value="Unassembled WGS sequence"/>
</dbReference>
<feature type="compositionally biased region" description="Basic and acidic residues" evidence="1">
    <location>
        <begin position="27"/>
        <end position="40"/>
    </location>
</feature>
<reference evidence="2 3" key="1">
    <citation type="submission" date="2024-09" db="EMBL/GenBank/DDBJ databases">
        <title>Genome sequencing and assembly of Phytophthora oleae, isolate VK10A, causative agent of rot of olive drupes.</title>
        <authorList>
            <person name="Conti Taguali S."/>
            <person name="Riolo M."/>
            <person name="La Spada F."/>
            <person name="Cacciola S.O."/>
            <person name="Dionisio G."/>
        </authorList>
    </citation>
    <scope>NUCLEOTIDE SEQUENCE [LARGE SCALE GENOMIC DNA]</scope>
    <source>
        <strain evidence="2 3">VK10A</strain>
    </source>
</reference>
<gene>
    <name evidence="2" type="ORF">V7S43_006676</name>
</gene>